<sequence length="572" mass="58995">MLEAFAVVPLRSTGLSPPLPALSRAGHPSPTRRSPVSTTPADRPTAPGPGHPAQPTAPVPLAAVALLLAPDDDVAVTTRDVPAGTSLALPGGPGGSTAVVTLTAGVPRGHKLAVRALPAAARVHKYGQVIGRTTAPVAPGEHVHTQNLGMGAIAHAYEFGTARVRVAPATTTRTFEGFRRADGRVGTRSYVGIVTSVNCSASTARMIADQFRGPVLDAWPHVDGVVALTHDSGCGLVPASEGGQVLRRTLRGYAAHPNVTGLLVLGLGCEMLAVQGLLADLPASPDTLVEHLTIQDEGGVRATVRAGVAVVRRMLDELEGRRRETVPASALVLGLNCGGSDGYSGITANPALGRASDLLVAQGGTSVLAETPEVFGAEHLLTRRAVSEAVGRRLLDRIDWWQEYMTRGGGTLDNNPSPGNKAGGLTTILEKSLGAVAKAGSAELSAVYEYAEPVTDAGLTFMDTPGYDPVSVTGLVAGGATVVVFTTGRGSVLGTKPAPCIKVATNSEMYERMREDMDLDAGRIVTGTATIEGVGEEILDLVLAVASGRPTVSEELDLGRDEFVPWQLGAVT</sequence>
<dbReference type="Pfam" id="PF04295">
    <property type="entry name" value="GD_AH_second"/>
    <property type="match status" value="1"/>
</dbReference>
<keyword evidence="6" id="KW-1185">Reference proteome</keyword>
<feature type="domain" description="SAF" evidence="4">
    <location>
        <begin position="72"/>
        <end position="149"/>
    </location>
</feature>
<dbReference type="Pfam" id="PF20629">
    <property type="entry name" value="GD_AH_C"/>
    <property type="match status" value="1"/>
</dbReference>
<evidence type="ECO:0000256" key="2">
    <source>
        <dbReference type="ARBA" id="ARBA00023239"/>
    </source>
</evidence>
<evidence type="ECO:0000313" key="5">
    <source>
        <dbReference type="EMBL" id="QCB93077.1"/>
    </source>
</evidence>
<dbReference type="KEGG" id="celz:E5225_05435"/>
<dbReference type="Proteomes" id="UP000296469">
    <property type="component" value="Chromosome"/>
</dbReference>
<dbReference type="GO" id="GO:0016829">
    <property type="term" value="F:lyase activity"/>
    <property type="evidence" value="ECO:0007669"/>
    <property type="project" value="UniProtKB-KW"/>
</dbReference>
<evidence type="ECO:0000256" key="3">
    <source>
        <dbReference type="SAM" id="MobiDB-lite"/>
    </source>
</evidence>
<evidence type="ECO:0000256" key="1">
    <source>
        <dbReference type="ARBA" id="ARBA00010986"/>
    </source>
</evidence>
<dbReference type="CDD" id="cd11613">
    <property type="entry name" value="SAF_AH_GD"/>
    <property type="match status" value="1"/>
</dbReference>
<keyword evidence="2" id="KW-0456">Lyase</keyword>
<dbReference type="InterPro" id="IPR052172">
    <property type="entry name" value="UxaA_altronate/galactarate_dh"/>
</dbReference>
<dbReference type="OrthoDB" id="9804574at2"/>
<dbReference type="EMBL" id="CP039291">
    <property type="protein sequence ID" value="QCB93077.1"/>
    <property type="molecule type" value="Genomic_DNA"/>
</dbReference>
<proteinExistence type="inferred from homology"/>
<gene>
    <name evidence="5" type="ORF">E5225_05435</name>
</gene>
<feature type="compositionally biased region" description="Pro residues" evidence="3">
    <location>
        <begin position="46"/>
        <end position="57"/>
    </location>
</feature>
<dbReference type="PANTHER" id="PTHR30536:SF5">
    <property type="entry name" value="ALTRONATE DEHYDRATASE"/>
    <property type="match status" value="1"/>
</dbReference>
<dbReference type="Pfam" id="PF08666">
    <property type="entry name" value="SAF"/>
    <property type="match status" value="1"/>
</dbReference>
<evidence type="ECO:0000259" key="4">
    <source>
        <dbReference type="SMART" id="SM00858"/>
    </source>
</evidence>
<dbReference type="AlphaFoldDB" id="A0A4P7SHS0"/>
<dbReference type="InterPro" id="IPR044144">
    <property type="entry name" value="SAF_UxaA/GarD"/>
</dbReference>
<dbReference type="SMART" id="SM00858">
    <property type="entry name" value="SAF"/>
    <property type="match status" value="1"/>
</dbReference>
<protein>
    <submittedName>
        <fullName evidence="5">Altronate dehydratase</fullName>
    </submittedName>
</protein>
<dbReference type="InterPro" id="IPR048332">
    <property type="entry name" value="GD_AH_C"/>
</dbReference>
<evidence type="ECO:0000313" key="6">
    <source>
        <dbReference type="Proteomes" id="UP000296469"/>
    </source>
</evidence>
<dbReference type="Gene3D" id="2.30.130.110">
    <property type="match status" value="1"/>
</dbReference>
<dbReference type="InterPro" id="IPR007392">
    <property type="entry name" value="GD_AH_second"/>
</dbReference>
<feature type="region of interest" description="Disordered" evidence="3">
    <location>
        <begin position="16"/>
        <end position="57"/>
    </location>
</feature>
<feature type="compositionally biased region" description="Polar residues" evidence="3">
    <location>
        <begin position="31"/>
        <end position="40"/>
    </location>
</feature>
<reference evidence="5 6" key="1">
    <citation type="submission" date="2019-04" db="EMBL/GenBank/DDBJ databases">
        <title>Isolation and identification of Cellulomonas shaoxiangyii sp. Nov. isolated from feces of the Tibetan antelopes (Pantholops hodgsonii) in the Qinghai-Tibet plateau of China.</title>
        <authorList>
            <person name="Tian Z."/>
        </authorList>
    </citation>
    <scope>NUCLEOTIDE SEQUENCE [LARGE SCALE GENOMIC DNA]</scope>
    <source>
        <strain evidence="5 6">Z28</strain>
    </source>
</reference>
<accession>A0A4P7SHS0</accession>
<name>A0A4P7SHS0_9CELL</name>
<organism evidence="5 6">
    <name type="scientific">Cellulomonas shaoxiangyii</name>
    <dbReference type="NCBI Taxonomy" id="2566013"/>
    <lineage>
        <taxon>Bacteria</taxon>
        <taxon>Bacillati</taxon>
        <taxon>Actinomycetota</taxon>
        <taxon>Actinomycetes</taxon>
        <taxon>Micrococcales</taxon>
        <taxon>Cellulomonadaceae</taxon>
        <taxon>Cellulomonas</taxon>
    </lineage>
</organism>
<comment type="similarity">
    <text evidence="1">Belongs to the UxaA family.</text>
</comment>
<dbReference type="InterPro" id="IPR013974">
    <property type="entry name" value="SAF"/>
</dbReference>
<dbReference type="GO" id="GO:0019698">
    <property type="term" value="P:D-galacturonate catabolic process"/>
    <property type="evidence" value="ECO:0007669"/>
    <property type="project" value="TreeGrafter"/>
</dbReference>
<dbReference type="PANTHER" id="PTHR30536">
    <property type="entry name" value="ALTRONATE/GALACTARATE DEHYDRATASE"/>
    <property type="match status" value="1"/>
</dbReference>